<evidence type="ECO:0000256" key="7">
    <source>
        <dbReference type="ARBA" id="ARBA00022801"/>
    </source>
</evidence>
<dbReference type="SUPFAM" id="SSF64438">
    <property type="entry name" value="CNF1/YfiH-like putative cysteine hydrolases"/>
    <property type="match status" value="1"/>
</dbReference>
<dbReference type="AlphaFoldDB" id="K0J4N1"/>
<comment type="catalytic activity">
    <reaction evidence="9">
        <text>adenosine + H2O + H(+) = inosine + NH4(+)</text>
        <dbReference type="Rhea" id="RHEA:24408"/>
        <dbReference type="ChEBI" id="CHEBI:15377"/>
        <dbReference type="ChEBI" id="CHEBI:15378"/>
        <dbReference type="ChEBI" id="CHEBI:16335"/>
        <dbReference type="ChEBI" id="CHEBI:17596"/>
        <dbReference type="ChEBI" id="CHEBI:28938"/>
        <dbReference type="EC" id="3.5.4.4"/>
    </reaction>
    <physiologicalReaction direction="left-to-right" evidence="9">
        <dbReference type="Rhea" id="RHEA:24409"/>
    </physiologicalReaction>
</comment>
<comment type="similarity">
    <text evidence="4 12">Belongs to the purine nucleoside phosphorylase YfiH/LACC1 family.</text>
</comment>
<evidence type="ECO:0000256" key="2">
    <source>
        <dbReference type="ARBA" id="ARBA00001947"/>
    </source>
</evidence>
<dbReference type="EMBL" id="AP012050">
    <property type="protein sequence ID" value="BAM47706.1"/>
    <property type="molecule type" value="Genomic_DNA"/>
</dbReference>
<dbReference type="PANTHER" id="PTHR30616:SF2">
    <property type="entry name" value="PURINE NUCLEOSIDE PHOSPHORYLASE LACC1"/>
    <property type="match status" value="1"/>
</dbReference>
<dbReference type="OrthoDB" id="4279at2"/>
<dbReference type="InterPro" id="IPR011324">
    <property type="entry name" value="Cytotoxic_necrot_fac-like_cat"/>
</dbReference>
<keyword evidence="6" id="KW-0479">Metal-binding</keyword>
<evidence type="ECO:0000256" key="11">
    <source>
        <dbReference type="ARBA" id="ARBA00049893"/>
    </source>
</evidence>
<dbReference type="PATRIC" id="fig|698758.3.peg.1571"/>
<evidence type="ECO:0000256" key="3">
    <source>
        <dbReference type="ARBA" id="ARBA00003215"/>
    </source>
</evidence>
<protein>
    <recommendedName>
        <fullName evidence="12">Purine nucleoside phosphorylase</fullName>
    </recommendedName>
</protein>
<proteinExistence type="inferred from homology"/>
<evidence type="ECO:0000313" key="14">
    <source>
        <dbReference type="Proteomes" id="UP000006294"/>
    </source>
</evidence>
<dbReference type="InterPro" id="IPR003730">
    <property type="entry name" value="Cu_polyphenol_OxRdtase"/>
</dbReference>
<evidence type="ECO:0000256" key="12">
    <source>
        <dbReference type="RuleBase" id="RU361274"/>
    </source>
</evidence>
<dbReference type="STRING" id="698758.AXY_15740"/>
<dbReference type="KEGG" id="axl:AXY_15740"/>
<name>K0J4N1_AMPXN</name>
<evidence type="ECO:0000256" key="6">
    <source>
        <dbReference type="ARBA" id="ARBA00022723"/>
    </source>
</evidence>
<dbReference type="PANTHER" id="PTHR30616">
    <property type="entry name" value="UNCHARACTERIZED PROTEIN YFIH"/>
    <property type="match status" value="1"/>
</dbReference>
<dbReference type="Gene3D" id="3.60.140.10">
    <property type="entry name" value="CNF1/YfiH-like putative cysteine hydrolases"/>
    <property type="match status" value="1"/>
</dbReference>
<dbReference type="GO" id="GO:0005507">
    <property type="term" value="F:copper ion binding"/>
    <property type="evidence" value="ECO:0007669"/>
    <property type="project" value="TreeGrafter"/>
</dbReference>
<dbReference type="InterPro" id="IPR038371">
    <property type="entry name" value="Cu_polyphenol_OxRdtase_sf"/>
</dbReference>
<reference evidence="13 14" key="1">
    <citation type="submission" date="2011-01" db="EMBL/GenBank/DDBJ databases">
        <title>Whole genome sequence of Amphibacillus xylinus NBRC 15112.</title>
        <authorList>
            <person name="Nakazawa H."/>
            <person name="Katano Y."/>
            <person name="Nakamura S."/>
            <person name="Sasagawa M."/>
            <person name="Fukada J."/>
            <person name="Arai T."/>
            <person name="Sasakura N."/>
            <person name="Mochizuki D."/>
            <person name="Hosoyama A."/>
            <person name="Harada K."/>
            <person name="Horikawa H."/>
            <person name="Kato Y."/>
            <person name="Harada T."/>
            <person name="Sasaki K."/>
            <person name="Sekiguchi M."/>
            <person name="Hodoyama M."/>
            <person name="Nishiko R."/>
            <person name="Narita H."/>
            <person name="Hanamaki A."/>
            <person name="Hata C."/>
            <person name="Konno Y."/>
            <person name="Niimura Y."/>
            <person name="Yamazaki S."/>
            <person name="Fujita N."/>
        </authorList>
    </citation>
    <scope>NUCLEOTIDE SEQUENCE [LARGE SCALE GENOMIC DNA]</scope>
    <source>
        <strain evidence="14">ATCC 51415 / DSM 6626 / JCM 7361 / LMG 17667 / NBRC 15112 / Ep01</strain>
    </source>
</reference>
<keyword evidence="5" id="KW-0808">Transferase</keyword>
<dbReference type="GO" id="GO:0017061">
    <property type="term" value="F:S-methyl-5-thioadenosine phosphorylase activity"/>
    <property type="evidence" value="ECO:0007669"/>
    <property type="project" value="UniProtKB-EC"/>
</dbReference>
<evidence type="ECO:0000256" key="5">
    <source>
        <dbReference type="ARBA" id="ARBA00022679"/>
    </source>
</evidence>
<dbReference type="NCBIfam" id="TIGR00726">
    <property type="entry name" value="peptidoglycan editing factor PgeF"/>
    <property type="match status" value="1"/>
</dbReference>
<comment type="function">
    <text evidence="3">Purine nucleoside enzyme that catalyzes the phosphorolysis of adenosine and inosine nucleosides, yielding D-ribose 1-phosphate and the respective free bases, adenine and hypoxanthine. Also catalyzes the phosphorolysis of S-methyl-5'-thioadenosine into adenine and S-methyl-5-thio-alpha-D-ribose 1-phosphate. Also has adenosine deaminase activity.</text>
</comment>
<sequence length="270" mass="30363">MDHFQQEHPTYQVIKTWKKQFPNLTAGITTRHGGTSSHPYESLNLAFHVNDNPQDVINNRKILANQLGFSLDHWILGEQVHGANVETVKSDSAYVGAGSTPDIPAIANVDGIITNKRNVLLCAFFADCVPLYFYDPSSGWIGIAHAGWKGTVSGIAKEMVKRLNQEGVLSNRIHVAIGPSIGPQHYQVNHLVIDQIPQQYIEHVCVKLDHVEDQYLLDLKKLNYLMLIDQAIKPEQITISQQCTFEQDYFYSHRRDQGKTGRMLGFIGLS</sequence>
<accession>K0J4N1</accession>
<organism evidence="13 14">
    <name type="scientific">Amphibacillus xylanus (strain ATCC 51415 / DSM 6626 / JCM 7361 / LMG 17667 / NBRC 15112 / Ep01)</name>
    <dbReference type="NCBI Taxonomy" id="698758"/>
    <lineage>
        <taxon>Bacteria</taxon>
        <taxon>Bacillati</taxon>
        <taxon>Bacillota</taxon>
        <taxon>Bacilli</taxon>
        <taxon>Bacillales</taxon>
        <taxon>Bacillaceae</taxon>
        <taxon>Amphibacillus</taxon>
    </lineage>
</organism>
<evidence type="ECO:0000256" key="9">
    <source>
        <dbReference type="ARBA" id="ARBA00047989"/>
    </source>
</evidence>
<keyword evidence="7" id="KW-0378">Hydrolase</keyword>
<dbReference type="Proteomes" id="UP000006294">
    <property type="component" value="Chromosome"/>
</dbReference>
<comment type="catalytic activity">
    <reaction evidence="1">
        <text>inosine + phosphate = alpha-D-ribose 1-phosphate + hypoxanthine</text>
        <dbReference type="Rhea" id="RHEA:27646"/>
        <dbReference type="ChEBI" id="CHEBI:17368"/>
        <dbReference type="ChEBI" id="CHEBI:17596"/>
        <dbReference type="ChEBI" id="CHEBI:43474"/>
        <dbReference type="ChEBI" id="CHEBI:57720"/>
        <dbReference type="EC" id="2.4.2.1"/>
    </reaction>
    <physiologicalReaction direction="left-to-right" evidence="1">
        <dbReference type="Rhea" id="RHEA:27647"/>
    </physiologicalReaction>
</comment>
<evidence type="ECO:0000256" key="8">
    <source>
        <dbReference type="ARBA" id="ARBA00022833"/>
    </source>
</evidence>
<evidence type="ECO:0000313" key="13">
    <source>
        <dbReference type="EMBL" id="BAM47706.1"/>
    </source>
</evidence>
<dbReference type="HOGENOM" id="CLU_065784_0_0_9"/>
<keyword evidence="8" id="KW-0862">Zinc</keyword>
<dbReference type="Pfam" id="PF02578">
    <property type="entry name" value="Cu-oxidase_4"/>
    <property type="match status" value="1"/>
</dbReference>
<gene>
    <name evidence="13" type="ordered locus">AXY_15740</name>
</gene>
<comment type="catalytic activity">
    <reaction evidence="10">
        <text>adenosine + phosphate = alpha-D-ribose 1-phosphate + adenine</text>
        <dbReference type="Rhea" id="RHEA:27642"/>
        <dbReference type="ChEBI" id="CHEBI:16335"/>
        <dbReference type="ChEBI" id="CHEBI:16708"/>
        <dbReference type="ChEBI" id="CHEBI:43474"/>
        <dbReference type="ChEBI" id="CHEBI:57720"/>
        <dbReference type="EC" id="2.4.2.1"/>
    </reaction>
    <physiologicalReaction direction="left-to-right" evidence="10">
        <dbReference type="Rhea" id="RHEA:27643"/>
    </physiologicalReaction>
</comment>
<evidence type="ECO:0000256" key="1">
    <source>
        <dbReference type="ARBA" id="ARBA00000553"/>
    </source>
</evidence>
<comment type="catalytic activity">
    <reaction evidence="11">
        <text>S-methyl-5'-thioadenosine + phosphate = 5-(methylsulfanyl)-alpha-D-ribose 1-phosphate + adenine</text>
        <dbReference type="Rhea" id="RHEA:11852"/>
        <dbReference type="ChEBI" id="CHEBI:16708"/>
        <dbReference type="ChEBI" id="CHEBI:17509"/>
        <dbReference type="ChEBI" id="CHEBI:43474"/>
        <dbReference type="ChEBI" id="CHEBI:58533"/>
        <dbReference type="EC" id="2.4.2.28"/>
    </reaction>
    <physiologicalReaction direction="left-to-right" evidence="11">
        <dbReference type="Rhea" id="RHEA:11853"/>
    </physiologicalReaction>
</comment>
<dbReference type="GO" id="GO:0016787">
    <property type="term" value="F:hydrolase activity"/>
    <property type="evidence" value="ECO:0007669"/>
    <property type="project" value="UniProtKB-KW"/>
</dbReference>
<dbReference type="RefSeq" id="WP_015010304.1">
    <property type="nucleotide sequence ID" value="NC_018704.1"/>
</dbReference>
<evidence type="ECO:0000256" key="4">
    <source>
        <dbReference type="ARBA" id="ARBA00007353"/>
    </source>
</evidence>
<comment type="cofactor">
    <cofactor evidence="2">
        <name>Zn(2+)</name>
        <dbReference type="ChEBI" id="CHEBI:29105"/>
    </cofactor>
</comment>
<evidence type="ECO:0000256" key="10">
    <source>
        <dbReference type="ARBA" id="ARBA00048968"/>
    </source>
</evidence>
<keyword evidence="14" id="KW-1185">Reference proteome</keyword>
<dbReference type="CDD" id="cd16833">
    <property type="entry name" value="YfiH"/>
    <property type="match status" value="1"/>
</dbReference>
<dbReference type="eggNOG" id="COG1496">
    <property type="taxonomic scope" value="Bacteria"/>
</dbReference>